<evidence type="ECO:0000256" key="2">
    <source>
        <dbReference type="ARBA" id="ARBA00023015"/>
    </source>
</evidence>
<dbReference type="GO" id="GO:0003700">
    <property type="term" value="F:DNA-binding transcription factor activity"/>
    <property type="evidence" value="ECO:0007669"/>
    <property type="project" value="TreeGrafter"/>
</dbReference>
<evidence type="ECO:0000256" key="3">
    <source>
        <dbReference type="ARBA" id="ARBA00023125"/>
    </source>
</evidence>
<dbReference type="PANTHER" id="PTHR46797:SF23">
    <property type="entry name" value="HTH-TYPE TRANSCRIPTIONAL REGULATOR SUTR"/>
    <property type="match status" value="1"/>
</dbReference>
<dbReference type="RefSeq" id="WP_271185489.1">
    <property type="nucleotide sequence ID" value="NZ_BSFE01000001.1"/>
</dbReference>
<dbReference type="Gene3D" id="1.10.260.40">
    <property type="entry name" value="lambda repressor-like DNA-binding domains"/>
    <property type="match status" value="1"/>
</dbReference>
<dbReference type="SUPFAM" id="SSF47413">
    <property type="entry name" value="lambda repressor-like DNA-binding domains"/>
    <property type="match status" value="1"/>
</dbReference>
<dbReference type="Proteomes" id="UP001143486">
    <property type="component" value="Unassembled WGS sequence"/>
</dbReference>
<dbReference type="InterPro" id="IPR050807">
    <property type="entry name" value="TransReg_Diox_bact_type"/>
</dbReference>
<dbReference type="EMBL" id="BSFE01000001">
    <property type="protein sequence ID" value="GLK51097.1"/>
    <property type="molecule type" value="Genomic_DNA"/>
</dbReference>
<keyword evidence="4" id="KW-0804">Transcription</keyword>
<dbReference type="InterPro" id="IPR001387">
    <property type="entry name" value="Cro/C1-type_HTH"/>
</dbReference>
<reference evidence="6" key="1">
    <citation type="journal article" date="2014" name="Int. J. Syst. Evol. Microbiol.">
        <title>Complete genome sequence of Corynebacterium casei LMG S-19264T (=DSM 44701T), isolated from a smear-ripened cheese.</title>
        <authorList>
            <consortium name="US DOE Joint Genome Institute (JGI-PGF)"/>
            <person name="Walter F."/>
            <person name="Albersmeier A."/>
            <person name="Kalinowski J."/>
            <person name="Ruckert C."/>
        </authorList>
    </citation>
    <scope>NUCLEOTIDE SEQUENCE</scope>
    <source>
        <strain evidence="6">VKM B-1513</strain>
    </source>
</reference>
<keyword evidence="7" id="KW-1185">Reference proteome</keyword>
<feature type="domain" description="HTH cro/C1-type" evidence="5">
    <location>
        <begin position="16"/>
        <end position="70"/>
    </location>
</feature>
<dbReference type="InterPro" id="IPR018653">
    <property type="entry name" value="ScfR_C"/>
</dbReference>
<name>A0A9W6IK78_9PROT</name>
<comment type="caution">
    <text evidence="6">The sequence shown here is derived from an EMBL/GenBank/DDBJ whole genome shotgun (WGS) entry which is preliminary data.</text>
</comment>
<sequence>MNDGQGLEKIFAGARLRRLRRERGLTQAEAAEALGLSASYLNLLERNQRPVTARVLLALADAFDVDVRAFANESDRQLVADLQEAAADPVLSGIGLDRMELSEFADSQPRAAEAFARLFQAYRETTAATADLATRMSGPGAATGGPGAVLESVRDALDARQNHFPELEEAAEALVERIGLRTHRREQQLADYLQHTHGFTMRVLDEDIMAGARRRLDFHGRRLLLSEALSAGSRAFHMAVVLANLELGDLLDKLSAEPHLPAEEGRKLYRVGLANYFAGAVHMPYAPFLKTAEDTRYDIDRLQRRFEVSFEQICHRLTTLQRPGARGLPFFMIRVDSAGNVSKRFGGGIMPFARSGGGCPKWNLYDALHTPERLIAQTFELPDGTAMLSLARGQLSPAPAGHPPVVHAIALGCALEHAPKIVHADAVAGIKPAAVGITCRLCDREDCAQRAFPPLNRKLVLDSHMLRASPYSFNED</sequence>
<dbReference type="GO" id="GO:0003677">
    <property type="term" value="F:DNA binding"/>
    <property type="evidence" value="ECO:0007669"/>
    <property type="project" value="UniProtKB-KW"/>
</dbReference>
<gene>
    <name evidence="6" type="ORF">GCM10017621_06050</name>
</gene>
<dbReference type="InterPro" id="IPR026281">
    <property type="entry name" value="HTH_RamB"/>
</dbReference>
<evidence type="ECO:0000313" key="7">
    <source>
        <dbReference type="Proteomes" id="UP001143486"/>
    </source>
</evidence>
<evidence type="ECO:0000259" key="5">
    <source>
        <dbReference type="PROSITE" id="PS50943"/>
    </source>
</evidence>
<dbReference type="CDD" id="cd00093">
    <property type="entry name" value="HTH_XRE"/>
    <property type="match status" value="1"/>
</dbReference>
<evidence type="ECO:0000256" key="4">
    <source>
        <dbReference type="ARBA" id="ARBA00023163"/>
    </source>
</evidence>
<dbReference type="InterPro" id="IPR010982">
    <property type="entry name" value="Lambda_DNA-bd_dom_sf"/>
</dbReference>
<dbReference type="GO" id="GO:0005829">
    <property type="term" value="C:cytosol"/>
    <property type="evidence" value="ECO:0007669"/>
    <property type="project" value="TreeGrafter"/>
</dbReference>
<organism evidence="6 7">
    <name type="scientific">Maricaulis virginensis</name>
    <dbReference type="NCBI Taxonomy" id="144022"/>
    <lineage>
        <taxon>Bacteria</taxon>
        <taxon>Pseudomonadati</taxon>
        <taxon>Pseudomonadota</taxon>
        <taxon>Alphaproteobacteria</taxon>
        <taxon>Maricaulales</taxon>
        <taxon>Maricaulaceae</taxon>
        <taxon>Maricaulis</taxon>
    </lineage>
</organism>
<protein>
    <submittedName>
        <fullName evidence="6">Transcriptional regulator</fullName>
    </submittedName>
</protein>
<comment type="similarity">
    <text evidence="1">Belongs to the short-chain fatty acyl-CoA assimilation regulator (ScfR) family.</text>
</comment>
<dbReference type="InterPro" id="IPR010359">
    <property type="entry name" value="IrrE_HExxH"/>
</dbReference>
<dbReference type="Pfam" id="PF06114">
    <property type="entry name" value="Peptidase_M78"/>
    <property type="match status" value="1"/>
</dbReference>
<keyword evidence="3" id="KW-0238">DNA-binding</keyword>
<evidence type="ECO:0000256" key="1">
    <source>
        <dbReference type="ARBA" id="ARBA00007227"/>
    </source>
</evidence>
<dbReference type="PIRSF" id="PIRSF019251">
    <property type="entry name" value="Rv0465c"/>
    <property type="match status" value="1"/>
</dbReference>
<accession>A0A9W6IK78</accession>
<proteinExistence type="inferred from homology"/>
<dbReference type="SMART" id="SM00530">
    <property type="entry name" value="HTH_XRE"/>
    <property type="match status" value="1"/>
</dbReference>
<evidence type="ECO:0000313" key="6">
    <source>
        <dbReference type="EMBL" id="GLK51097.1"/>
    </source>
</evidence>
<reference evidence="6" key="2">
    <citation type="submission" date="2023-01" db="EMBL/GenBank/DDBJ databases">
        <authorList>
            <person name="Sun Q."/>
            <person name="Evtushenko L."/>
        </authorList>
    </citation>
    <scope>NUCLEOTIDE SEQUENCE</scope>
    <source>
        <strain evidence="6">VKM B-1513</strain>
    </source>
</reference>
<dbReference type="Pfam" id="PF01381">
    <property type="entry name" value="HTH_3"/>
    <property type="match status" value="1"/>
</dbReference>
<keyword evidence="2" id="KW-0805">Transcription regulation</keyword>
<dbReference type="PANTHER" id="PTHR46797">
    <property type="entry name" value="HTH-TYPE TRANSCRIPTIONAL REGULATOR"/>
    <property type="match status" value="1"/>
</dbReference>
<dbReference type="Pfam" id="PF09856">
    <property type="entry name" value="ScfRs"/>
    <property type="match status" value="1"/>
</dbReference>
<dbReference type="AlphaFoldDB" id="A0A9W6IK78"/>
<dbReference type="PROSITE" id="PS50943">
    <property type="entry name" value="HTH_CROC1"/>
    <property type="match status" value="1"/>
</dbReference>